<evidence type="ECO:0000313" key="2">
    <source>
        <dbReference type="EMBL" id="KAJ8040423.1"/>
    </source>
</evidence>
<accession>A0A9Q1HCK4</accession>
<keyword evidence="3" id="KW-1185">Reference proteome</keyword>
<dbReference type="EMBL" id="JAIZAY010000006">
    <property type="protein sequence ID" value="KAJ8040423.1"/>
    <property type="molecule type" value="Genomic_DNA"/>
</dbReference>
<gene>
    <name evidence="2" type="ORF">HOLleu_14707</name>
</gene>
<keyword evidence="1" id="KW-0732">Signal</keyword>
<name>A0A9Q1HCK4_HOLLE</name>
<evidence type="ECO:0000313" key="3">
    <source>
        <dbReference type="Proteomes" id="UP001152320"/>
    </source>
</evidence>
<dbReference type="AlphaFoldDB" id="A0A9Q1HCK4"/>
<dbReference type="Proteomes" id="UP001152320">
    <property type="component" value="Chromosome 6"/>
</dbReference>
<reference evidence="2" key="1">
    <citation type="submission" date="2021-10" db="EMBL/GenBank/DDBJ databases">
        <title>Tropical sea cucumber genome reveals ecological adaptation and Cuvierian tubules defense mechanism.</title>
        <authorList>
            <person name="Chen T."/>
        </authorList>
    </citation>
    <scope>NUCLEOTIDE SEQUENCE</scope>
    <source>
        <strain evidence="2">Nanhai2018</strain>
        <tissue evidence="2">Muscle</tissue>
    </source>
</reference>
<comment type="caution">
    <text evidence="2">The sequence shown here is derived from an EMBL/GenBank/DDBJ whole genome shotgun (WGS) entry which is preliminary data.</text>
</comment>
<sequence>MTTFIVFLTLSFRIEHGIGTCHLDQDYIVAFSHFAPRPLFQYPALPLLHYFAPPFLCANLPFRQLPPVFGEGMRSMSDI</sequence>
<feature type="chain" id="PRO_5040448818" description="Secreted protein" evidence="1">
    <location>
        <begin position="20"/>
        <end position="79"/>
    </location>
</feature>
<proteinExistence type="predicted"/>
<feature type="signal peptide" evidence="1">
    <location>
        <begin position="1"/>
        <end position="19"/>
    </location>
</feature>
<organism evidence="2 3">
    <name type="scientific">Holothuria leucospilota</name>
    <name type="common">Black long sea cucumber</name>
    <name type="synonym">Mertensiothuria leucospilota</name>
    <dbReference type="NCBI Taxonomy" id="206669"/>
    <lineage>
        <taxon>Eukaryota</taxon>
        <taxon>Metazoa</taxon>
        <taxon>Echinodermata</taxon>
        <taxon>Eleutherozoa</taxon>
        <taxon>Echinozoa</taxon>
        <taxon>Holothuroidea</taxon>
        <taxon>Aspidochirotacea</taxon>
        <taxon>Aspidochirotida</taxon>
        <taxon>Holothuriidae</taxon>
        <taxon>Holothuria</taxon>
    </lineage>
</organism>
<evidence type="ECO:0000256" key="1">
    <source>
        <dbReference type="SAM" id="SignalP"/>
    </source>
</evidence>
<protein>
    <recommendedName>
        <fullName evidence="4">Secreted protein</fullName>
    </recommendedName>
</protein>
<evidence type="ECO:0008006" key="4">
    <source>
        <dbReference type="Google" id="ProtNLM"/>
    </source>
</evidence>